<dbReference type="Pfam" id="PF19086">
    <property type="entry name" value="Terpene_syn_C_2"/>
    <property type="match status" value="1"/>
</dbReference>
<sequence>MEYIEAVSIEARDLYSFKKEYAAGHKVNSLVYILTEHNGVEIQDACSEAGFRYGELMDEFLANKALLPSWDAEIDGTVAAAVKCMEDWVVGSLHWSFETPRYFGDSKDEVKRTRLVQISE</sequence>
<evidence type="ECO:0000313" key="1">
    <source>
        <dbReference type="EMBL" id="EMD33366.1"/>
    </source>
</evidence>
<dbReference type="Proteomes" id="UP000016930">
    <property type="component" value="Unassembled WGS sequence"/>
</dbReference>
<dbReference type="AlphaFoldDB" id="M2R384"/>
<name>M2R384_CERS8</name>
<accession>M2R384</accession>
<keyword evidence="2" id="KW-1185">Reference proteome</keyword>
<organism evidence="1 2">
    <name type="scientific">Ceriporiopsis subvermispora (strain B)</name>
    <name type="common">White-rot fungus</name>
    <name type="synonym">Gelatoporia subvermispora</name>
    <dbReference type="NCBI Taxonomy" id="914234"/>
    <lineage>
        <taxon>Eukaryota</taxon>
        <taxon>Fungi</taxon>
        <taxon>Dikarya</taxon>
        <taxon>Basidiomycota</taxon>
        <taxon>Agaricomycotina</taxon>
        <taxon>Agaricomycetes</taxon>
        <taxon>Polyporales</taxon>
        <taxon>Gelatoporiaceae</taxon>
        <taxon>Gelatoporia</taxon>
    </lineage>
</organism>
<dbReference type="SUPFAM" id="SSF48576">
    <property type="entry name" value="Terpenoid synthases"/>
    <property type="match status" value="1"/>
</dbReference>
<gene>
    <name evidence="1" type="ORF">CERSUDRAFT_98482</name>
</gene>
<dbReference type="HOGENOM" id="CLU_2049411_0_0_1"/>
<protein>
    <submittedName>
        <fullName evidence="1">Uncharacterized protein</fullName>
    </submittedName>
</protein>
<reference evidence="1 2" key="1">
    <citation type="journal article" date="2012" name="Proc. Natl. Acad. Sci. U.S.A.">
        <title>Comparative genomics of Ceriporiopsis subvermispora and Phanerochaete chrysosporium provide insight into selective ligninolysis.</title>
        <authorList>
            <person name="Fernandez-Fueyo E."/>
            <person name="Ruiz-Duenas F.J."/>
            <person name="Ferreira P."/>
            <person name="Floudas D."/>
            <person name="Hibbett D.S."/>
            <person name="Canessa P."/>
            <person name="Larrondo L.F."/>
            <person name="James T.Y."/>
            <person name="Seelenfreund D."/>
            <person name="Lobos S."/>
            <person name="Polanco R."/>
            <person name="Tello M."/>
            <person name="Honda Y."/>
            <person name="Watanabe T."/>
            <person name="Watanabe T."/>
            <person name="Ryu J.S."/>
            <person name="Kubicek C.P."/>
            <person name="Schmoll M."/>
            <person name="Gaskell J."/>
            <person name="Hammel K.E."/>
            <person name="St John F.J."/>
            <person name="Vanden Wymelenberg A."/>
            <person name="Sabat G."/>
            <person name="Splinter BonDurant S."/>
            <person name="Syed K."/>
            <person name="Yadav J.S."/>
            <person name="Doddapaneni H."/>
            <person name="Subramanian V."/>
            <person name="Lavin J.L."/>
            <person name="Oguiza J.A."/>
            <person name="Perez G."/>
            <person name="Pisabarro A.G."/>
            <person name="Ramirez L."/>
            <person name="Santoyo F."/>
            <person name="Master E."/>
            <person name="Coutinho P.M."/>
            <person name="Henrissat B."/>
            <person name="Lombard V."/>
            <person name="Magnuson J.K."/>
            <person name="Kuees U."/>
            <person name="Hori C."/>
            <person name="Igarashi K."/>
            <person name="Samejima M."/>
            <person name="Held B.W."/>
            <person name="Barry K.W."/>
            <person name="LaButti K.M."/>
            <person name="Lapidus A."/>
            <person name="Lindquist E.A."/>
            <person name="Lucas S.M."/>
            <person name="Riley R."/>
            <person name="Salamov A.A."/>
            <person name="Hoffmeister D."/>
            <person name="Schwenk D."/>
            <person name="Hadar Y."/>
            <person name="Yarden O."/>
            <person name="de Vries R.P."/>
            <person name="Wiebenga A."/>
            <person name="Stenlid J."/>
            <person name="Eastwood D."/>
            <person name="Grigoriev I.V."/>
            <person name="Berka R.M."/>
            <person name="Blanchette R.A."/>
            <person name="Kersten P."/>
            <person name="Martinez A.T."/>
            <person name="Vicuna R."/>
            <person name="Cullen D."/>
        </authorList>
    </citation>
    <scope>NUCLEOTIDE SEQUENCE [LARGE SCALE GENOMIC DNA]</scope>
    <source>
        <strain evidence="1 2">B</strain>
    </source>
</reference>
<dbReference type="Gene3D" id="1.10.600.10">
    <property type="entry name" value="Farnesyl Diphosphate Synthase"/>
    <property type="match status" value="1"/>
</dbReference>
<dbReference type="OrthoDB" id="3010563at2759"/>
<proteinExistence type="predicted"/>
<evidence type="ECO:0000313" key="2">
    <source>
        <dbReference type="Proteomes" id="UP000016930"/>
    </source>
</evidence>
<dbReference type="EMBL" id="KB445806">
    <property type="protein sequence ID" value="EMD33366.1"/>
    <property type="molecule type" value="Genomic_DNA"/>
</dbReference>
<dbReference type="InterPro" id="IPR008949">
    <property type="entry name" value="Isoprenoid_synthase_dom_sf"/>
</dbReference>